<dbReference type="OrthoDB" id="3552466at2759"/>
<evidence type="ECO:0000256" key="2">
    <source>
        <dbReference type="ARBA" id="ARBA00023043"/>
    </source>
</evidence>
<dbReference type="PANTHER" id="PTHR24198">
    <property type="entry name" value="ANKYRIN REPEAT AND PROTEIN KINASE DOMAIN-CONTAINING PROTEIN"/>
    <property type="match status" value="1"/>
</dbReference>
<name>A0A8H4RPP4_9HELO</name>
<dbReference type="Proteomes" id="UP000566819">
    <property type="component" value="Unassembled WGS sequence"/>
</dbReference>
<reference evidence="4 5" key="1">
    <citation type="submission" date="2020-03" db="EMBL/GenBank/DDBJ databases">
        <title>Draft Genome Sequence of Cudoniella acicularis.</title>
        <authorList>
            <person name="Buettner E."/>
            <person name="Kellner H."/>
        </authorList>
    </citation>
    <scope>NUCLEOTIDE SEQUENCE [LARGE SCALE GENOMIC DNA]</scope>
    <source>
        <strain evidence="4 5">DSM 108380</strain>
    </source>
</reference>
<evidence type="ECO:0000256" key="3">
    <source>
        <dbReference type="PROSITE-ProRule" id="PRU00023"/>
    </source>
</evidence>
<keyword evidence="5" id="KW-1185">Reference proteome</keyword>
<gene>
    <name evidence="4" type="ORF">G7Y89_g5369</name>
</gene>
<feature type="repeat" description="ANK" evidence="3">
    <location>
        <begin position="98"/>
        <end position="130"/>
    </location>
</feature>
<evidence type="ECO:0000256" key="1">
    <source>
        <dbReference type="ARBA" id="ARBA00022737"/>
    </source>
</evidence>
<dbReference type="Pfam" id="PF12796">
    <property type="entry name" value="Ank_2"/>
    <property type="match status" value="1"/>
</dbReference>
<dbReference type="SUPFAM" id="SSF48403">
    <property type="entry name" value="Ankyrin repeat"/>
    <property type="match status" value="1"/>
</dbReference>
<evidence type="ECO:0000313" key="5">
    <source>
        <dbReference type="Proteomes" id="UP000566819"/>
    </source>
</evidence>
<dbReference type="EMBL" id="JAAMPI010000319">
    <property type="protein sequence ID" value="KAF4632751.1"/>
    <property type="molecule type" value="Genomic_DNA"/>
</dbReference>
<evidence type="ECO:0000313" key="4">
    <source>
        <dbReference type="EMBL" id="KAF4632751.1"/>
    </source>
</evidence>
<keyword evidence="1" id="KW-0677">Repeat</keyword>
<proteinExistence type="predicted"/>
<sequence length="281" mass="31895">MDFASSTTTSFPRLRSPNWDYHASNYDVENEVFFASIESFTKTDLHYRRWLSLVKIPKYLPPEAETPLLLHVAAFAGSTYFTKTLLHAGQEVDPRDVQGRTPLLWASSSGHAEIVSILLKHDVEVDAEDNDGEKPIHLAARKNYHRIVKMLSRSRSGSTFPQTKGYLDRFGYVRGGQARTKGNTAIQYICQQGHTEAVLVMIPFLQPDTLEEMLCETCSGRFESARAIFENSNASVNSKFTGATAIYLDCKDLFTKREEEMSRKGLRFLDKLDVAEEIKRR</sequence>
<dbReference type="AlphaFoldDB" id="A0A8H4RPP4"/>
<dbReference type="InterPro" id="IPR002110">
    <property type="entry name" value="Ankyrin_rpt"/>
</dbReference>
<dbReference type="SMART" id="SM00248">
    <property type="entry name" value="ANK"/>
    <property type="match status" value="4"/>
</dbReference>
<accession>A0A8H4RPP4</accession>
<dbReference type="PROSITE" id="PS50088">
    <property type="entry name" value="ANK_REPEAT"/>
    <property type="match status" value="1"/>
</dbReference>
<protein>
    <submittedName>
        <fullName evidence="4">Uncharacterized protein</fullName>
    </submittedName>
</protein>
<comment type="caution">
    <text evidence="4">The sequence shown here is derived from an EMBL/GenBank/DDBJ whole genome shotgun (WGS) entry which is preliminary data.</text>
</comment>
<dbReference type="PROSITE" id="PS50297">
    <property type="entry name" value="ANK_REP_REGION"/>
    <property type="match status" value="1"/>
</dbReference>
<dbReference type="InterPro" id="IPR036770">
    <property type="entry name" value="Ankyrin_rpt-contain_sf"/>
</dbReference>
<dbReference type="PANTHER" id="PTHR24198:SF165">
    <property type="entry name" value="ANKYRIN REPEAT-CONTAINING PROTEIN-RELATED"/>
    <property type="match status" value="1"/>
</dbReference>
<keyword evidence="2 3" id="KW-0040">ANK repeat</keyword>
<dbReference type="Gene3D" id="1.25.40.20">
    <property type="entry name" value="Ankyrin repeat-containing domain"/>
    <property type="match status" value="1"/>
</dbReference>
<organism evidence="4 5">
    <name type="scientific">Cudoniella acicularis</name>
    <dbReference type="NCBI Taxonomy" id="354080"/>
    <lineage>
        <taxon>Eukaryota</taxon>
        <taxon>Fungi</taxon>
        <taxon>Dikarya</taxon>
        <taxon>Ascomycota</taxon>
        <taxon>Pezizomycotina</taxon>
        <taxon>Leotiomycetes</taxon>
        <taxon>Helotiales</taxon>
        <taxon>Tricladiaceae</taxon>
        <taxon>Cudoniella</taxon>
    </lineage>
</organism>